<dbReference type="GO" id="GO:0005886">
    <property type="term" value="C:plasma membrane"/>
    <property type="evidence" value="ECO:0007669"/>
    <property type="project" value="UniProtKB-SubCell"/>
</dbReference>
<dbReference type="NCBIfam" id="TIGR00931">
    <property type="entry name" value="antiport_nhaC"/>
    <property type="match status" value="1"/>
</dbReference>
<evidence type="ECO:0000256" key="1">
    <source>
        <dbReference type="ARBA" id="ARBA00004651"/>
    </source>
</evidence>
<feature type="transmembrane region" description="Helical" evidence="9">
    <location>
        <begin position="428"/>
        <end position="450"/>
    </location>
</feature>
<keyword evidence="6 9" id="KW-1133">Transmembrane helix</keyword>
<feature type="domain" description="Na+/H+ antiporter NhaC-like C-terminal" evidence="10">
    <location>
        <begin position="157"/>
        <end position="453"/>
    </location>
</feature>
<comment type="similarity">
    <text evidence="8">Belongs to the NhaC Na(+)/H(+) (TC 2.A.35) antiporter family.</text>
</comment>
<feature type="transmembrane region" description="Helical" evidence="9">
    <location>
        <begin position="106"/>
        <end position="126"/>
    </location>
</feature>
<feature type="transmembrane region" description="Helical" evidence="9">
    <location>
        <begin position="312"/>
        <end position="333"/>
    </location>
</feature>
<keyword evidence="3" id="KW-0050">Antiport</keyword>
<dbReference type="RefSeq" id="WP_075713494.1">
    <property type="nucleotide sequence ID" value="NZ_MJIE01000001.1"/>
</dbReference>
<evidence type="ECO:0000256" key="8">
    <source>
        <dbReference type="ARBA" id="ARBA00038435"/>
    </source>
</evidence>
<feature type="transmembrane region" description="Helical" evidence="9">
    <location>
        <begin position="189"/>
        <end position="207"/>
    </location>
</feature>
<evidence type="ECO:0000256" key="7">
    <source>
        <dbReference type="ARBA" id="ARBA00023136"/>
    </source>
</evidence>
<evidence type="ECO:0000313" key="12">
    <source>
        <dbReference type="Proteomes" id="UP000187404"/>
    </source>
</evidence>
<keyword evidence="5 9" id="KW-0812">Transmembrane</keyword>
<proteinExistence type="inferred from homology"/>
<dbReference type="InterPro" id="IPR004770">
    <property type="entry name" value="Na/H_antiport_NhaC"/>
</dbReference>
<evidence type="ECO:0000256" key="2">
    <source>
        <dbReference type="ARBA" id="ARBA00022448"/>
    </source>
</evidence>
<dbReference type="STRING" id="1261640.BHK98_08795"/>
<accession>A0A1Q9JIX2</accession>
<dbReference type="GO" id="GO:0015297">
    <property type="term" value="F:antiporter activity"/>
    <property type="evidence" value="ECO:0007669"/>
    <property type="project" value="UniProtKB-KW"/>
</dbReference>
<gene>
    <name evidence="11" type="ORF">BHK98_08795</name>
</gene>
<keyword evidence="2" id="KW-0813">Transport</keyword>
<sequence>MGRRIPLWQVLIVIAFMVASLMYTIVIAKGYMHCALIFSGAFAAIVAVLNGYKWSYLEKGIIRNINSSMQALLILLTVGMLIGTWIAGGVIQAMIYYGLMILKPSIFLPAVCVICSIVSLATGSAWTTAGTVGIAFIGIGSALNVPIAMTGGAIISGAYFGDKMSPLSDTTNLAPAMAGATLFDHVRHMVYTVAPSWIGAVIIYAFIGAKHSSGDAGASMKSVVELQTVLKENFYISPVLLIPAVCVILLIVFKVPAMPGLYAGVWLGAICAMIWQGDNFGNLLGNIMYSGYTSETGNEFVDSLLTRGGLSAMFYSAVLVLCAMVIAGILDVADMLNIVCEKVLRFAKSRGSLVFITLVTCILCNILCADQYVSIVLPGRMYKEEFENRHLKNKNLSRCLEDAGTVTSALIPWTTCGAYMSSTLGISAAVYAPYAFMNLINPFVSLFYGITGITMERMSDEEYEECMRRREAEKKALADKLA</sequence>
<evidence type="ECO:0000256" key="5">
    <source>
        <dbReference type="ARBA" id="ARBA00022692"/>
    </source>
</evidence>
<dbReference type="InterPro" id="IPR018461">
    <property type="entry name" value="Na/H_Antiport_NhaC-like_C"/>
</dbReference>
<feature type="transmembrane region" description="Helical" evidence="9">
    <location>
        <begin position="260"/>
        <end position="277"/>
    </location>
</feature>
<dbReference type="PANTHER" id="PTHR33451">
    <property type="entry name" value="MALATE-2H(+)/NA(+)-LACTATE ANTIPORTER"/>
    <property type="match status" value="1"/>
</dbReference>
<dbReference type="Proteomes" id="UP000187404">
    <property type="component" value="Unassembled WGS sequence"/>
</dbReference>
<dbReference type="Pfam" id="PF03553">
    <property type="entry name" value="Na_H_antiporter"/>
    <property type="match status" value="1"/>
</dbReference>
<keyword evidence="4" id="KW-1003">Cell membrane</keyword>
<evidence type="ECO:0000256" key="9">
    <source>
        <dbReference type="SAM" id="Phobius"/>
    </source>
</evidence>
<organism evidence="11 12">
    <name type="scientific">Hornefia porci</name>
    <dbReference type="NCBI Taxonomy" id="2652292"/>
    <lineage>
        <taxon>Bacteria</taxon>
        <taxon>Bacillati</taxon>
        <taxon>Bacillota</taxon>
        <taxon>Clostridia</taxon>
        <taxon>Peptostreptococcales</taxon>
        <taxon>Anaerovoracaceae</taxon>
        <taxon>Hornefia</taxon>
    </lineage>
</organism>
<reference evidence="11 12" key="1">
    <citation type="journal article" date="2016" name="Appl. Environ. Microbiol.">
        <title>Function and Phylogeny of Bacterial Butyryl Coenzyme A:Acetate Transferases and Their Diversity in the Proximal Colon of Swine.</title>
        <authorList>
            <person name="Trachsel J."/>
            <person name="Bayles D.O."/>
            <person name="Looft T."/>
            <person name="Levine U.Y."/>
            <person name="Allen H.K."/>
        </authorList>
    </citation>
    <scope>NUCLEOTIDE SEQUENCE [LARGE SCALE GENOMIC DNA]</scope>
    <source>
        <strain evidence="11 12">68-3-10</strain>
    </source>
</reference>
<feature type="transmembrane region" description="Helical" evidence="9">
    <location>
        <begin position="6"/>
        <end position="27"/>
    </location>
</feature>
<dbReference type="InterPro" id="IPR052180">
    <property type="entry name" value="NhaC_Na-H+_Antiporter"/>
</dbReference>
<keyword evidence="7 9" id="KW-0472">Membrane</keyword>
<keyword evidence="12" id="KW-1185">Reference proteome</keyword>
<evidence type="ECO:0000256" key="6">
    <source>
        <dbReference type="ARBA" id="ARBA00022989"/>
    </source>
</evidence>
<evidence type="ECO:0000313" key="11">
    <source>
        <dbReference type="EMBL" id="OLR56153.1"/>
    </source>
</evidence>
<dbReference type="PANTHER" id="PTHR33451:SF3">
    <property type="entry name" value="MALATE-2H(+)_NA(+)-LACTATE ANTIPORTER"/>
    <property type="match status" value="1"/>
</dbReference>
<evidence type="ECO:0000259" key="10">
    <source>
        <dbReference type="Pfam" id="PF03553"/>
    </source>
</evidence>
<dbReference type="AlphaFoldDB" id="A0A1Q9JIX2"/>
<feature type="transmembrane region" description="Helical" evidence="9">
    <location>
        <begin position="72"/>
        <end position="99"/>
    </location>
</feature>
<feature type="transmembrane region" description="Helical" evidence="9">
    <location>
        <begin position="234"/>
        <end position="253"/>
    </location>
</feature>
<feature type="transmembrane region" description="Helical" evidence="9">
    <location>
        <begin position="34"/>
        <end position="52"/>
    </location>
</feature>
<comment type="subcellular location">
    <subcellularLocation>
        <location evidence="1">Cell membrane</location>
        <topology evidence="1">Multi-pass membrane protein</topology>
    </subcellularLocation>
</comment>
<dbReference type="OrthoDB" id="9762978at2"/>
<name>A0A1Q9JIX2_9FIRM</name>
<comment type="caution">
    <text evidence="11">The sequence shown here is derived from an EMBL/GenBank/DDBJ whole genome shotgun (WGS) entry which is preliminary data.</text>
</comment>
<dbReference type="EMBL" id="MJIE01000001">
    <property type="protein sequence ID" value="OLR56153.1"/>
    <property type="molecule type" value="Genomic_DNA"/>
</dbReference>
<feature type="transmembrane region" description="Helical" evidence="9">
    <location>
        <begin position="353"/>
        <end position="373"/>
    </location>
</feature>
<protein>
    <submittedName>
        <fullName evidence="11">Na+/H+ antiporter NhaC</fullName>
    </submittedName>
</protein>
<evidence type="ECO:0000256" key="4">
    <source>
        <dbReference type="ARBA" id="ARBA00022475"/>
    </source>
</evidence>
<feature type="transmembrane region" description="Helical" evidence="9">
    <location>
        <begin position="132"/>
        <end position="160"/>
    </location>
</feature>
<evidence type="ECO:0000256" key="3">
    <source>
        <dbReference type="ARBA" id="ARBA00022449"/>
    </source>
</evidence>